<evidence type="ECO:0000256" key="1">
    <source>
        <dbReference type="SAM" id="MobiDB-lite"/>
    </source>
</evidence>
<dbReference type="AlphaFoldDB" id="A0A8T0WXM9"/>
<accession>A0A8T0WXM9</accession>
<feature type="compositionally biased region" description="Gly residues" evidence="1">
    <location>
        <begin position="220"/>
        <end position="236"/>
    </location>
</feature>
<feature type="compositionally biased region" description="Basic and acidic residues" evidence="1">
    <location>
        <begin position="144"/>
        <end position="154"/>
    </location>
</feature>
<feature type="compositionally biased region" description="Basic residues" evidence="1">
    <location>
        <begin position="189"/>
        <end position="201"/>
    </location>
</feature>
<feature type="compositionally biased region" description="Acidic residues" evidence="1">
    <location>
        <begin position="327"/>
        <end position="337"/>
    </location>
</feature>
<sequence>MLRRHAGRGRICGGGARAVVDAADDLGAACHDAVEHRAHLPLHGRQSVLQRPARRRQLLGALRHLPRALLANDPMLLLLFLLLGDLLEQAVEVARGALHGLHLREEPCRGRRAGGRPLLLPPPPLLGDPLLERRHGRRPLRLLGRRDGGADGRGRSVLARHRGNERPHGEDEDGAHGVEREAEAAARAGRGRGRLRRRRVHVVASRGPVLGDAEGERPHGAGGWRGRGAAGAGLGVVGEEPGDGPARAGEVRAVQRRGEEARRGGERGPVRGPERGEREGRGVEDVERLDGAVEEVGGEAVGGRPGERGGDGADGEHGAEGGVGGEDGVEELGEEGEGEGRGSGGG</sequence>
<feature type="compositionally biased region" description="Basic and acidic residues" evidence="1">
    <location>
        <begin position="256"/>
        <end position="291"/>
    </location>
</feature>
<organism evidence="2 3">
    <name type="scientific">Panicum virgatum</name>
    <name type="common">Blackwell switchgrass</name>
    <dbReference type="NCBI Taxonomy" id="38727"/>
    <lineage>
        <taxon>Eukaryota</taxon>
        <taxon>Viridiplantae</taxon>
        <taxon>Streptophyta</taxon>
        <taxon>Embryophyta</taxon>
        <taxon>Tracheophyta</taxon>
        <taxon>Spermatophyta</taxon>
        <taxon>Magnoliopsida</taxon>
        <taxon>Liliopsida</taxon>
        <taxon>Poales</taxon>
        <taxon>Poaceae</taxon>
        <taxon>PACMAD clade</taxon>
        <taxon>Panicoideae</taxon>
        <taxon>Panicodae</taxon>
        <taxon>Paniceae</taxon>
        <taxon>Panicinae</taxon>
        <taxon>Panicum</taxon>
        <taxon>Panicum sect. Hiantes</taxon>
    </lineage>
</organism>
<feature type="region of interest" description="Disordered" evidence="1">
    <location>
        <begin position="112"/>
        <end position="346"/>
    </location>
</feature>
<dbReference type="EMBL" id="CM029038">
    <property type="protein sequence ID" value="KAG2647959.1"/>
    <property type="molecule type" value="Genomic_DNA"/>
</dbReference>
<comment type="caution">
    <text evidence="2">The sequence shown here is derived from an EMBL/GenBank/DDBJ whole genome shotgun (WGS) entry which is preliminary data.</text>
</comment>
<gene>
    <name evidence="2" type="ORF">PVAP13_1NG006546</name>
</gene>
<reference evidence="2" key="1">
    <citation type="submission" date="2020-05" db="EMBL/GenBank/DDBJ databases">
        <title>WGS assembly of Panicum virgatum.</title>
        <authorList>
            <person name="Lovell J.T."/>
            <person name="Jenkins J."/>
            <person name="Shu S."/>
            <person name="Juenger T.E."/>
            <person name="Schmutz J."/>
        </authorList>
    </citation>
    <scope>NUCLEOTIDE SEQUENCE</scope>
    <source>
        <strain evidence="2">AP13</strain>
    </source>
</reference>
<feature type="compositionally biased region" description="Basic and acidic residues" evidence="1">
    <location>
        <begin position="305"/>
        <end position="319"/>
    </location>
</feature>
<proteinExistence type="predicted"/>
<evidence type="ECO:0000313" key="3">
    <source>
        <dbReference type="Proteomes" id="UP000823388"/>
    </source>
</evidence>
<dbReference type="Proteomes" id="UP000823388">
    <property type="component" value="Chromosome 1N"/>
</dbReference>
<name>A0A8T0WXM9_PANVG</name>
<keyword evidence="3" id="KW-1185">Reference proteome</keyword>
<evidence type="ECO:0000313" key="2">
    <source>
        <dbReference type="EMBL" id="KAG2647959.1"/>
    </source>
</evidence>
<protein>
    <submittedName>
        <fullName evidence="2">Uncharacterized protein</fullName>
    </submittedName>
</protein>
<feature type="compositionally biased region" description="Basic and acidic residues" evidence="1">
    <location>
        <begin position="162"/>
        <end position="184"/>
    </location>
</feature>